<reference evidence="1 2" key="1">
    <citation type="submission" date="2019-08" db="EMBL/GenBank/DDBJ databases">
        <title>The genome of the soybean aphid Biotype 1, its phylome, world population structure and adaptation to the North American continent.</title>
        <authorList>
            <person name="Giordano R."/>
            <person name="Donthu R.K."/>
            <person name="Hernandez A.G."/>
            <person name="Wright C.L."/>
            <person name="Zimin A.V."/>
        </authorList>
    </citation>
    <scope>NUCLEOTIDE SEQUENCE [LARGE SCALE GENOMIC DNA]</scope>
    <source>
        <tissue evidence="1">Whole aphids</tissue>
    </source>
</reference>
<keyword evidence="2" id="KW-1185">Reference proteome</keyword>
<proteinExistence type="predicted"/>
<evidence type="ECO:0000313" key="1">
    <source>
        <dbReference type="EMBL" id="KAE9526193.1"/>
    </source>
</evidence>
<accession>A0A6G0T617</accession>
<organism evidence="1 2">
    <name type="scientific">Aphis glycines</name>
    <name type="common">Soybean aphid</name>
    <dbReference type="NCBI Taxonomy" id="307491"/>
    <lineage>
        <taxon>Eukaryota</taxon>
        <taxon>Metazoa</taxon>
        <taxon>Ecdysozoa</taxon>
        <taxon>Arthropoda</taxon>
        <taxon>Hexapoda</taxon>
        <taxon>Insecta</taxon>
        <taxon>Pterygota</taxon>
        <taxon>Neoptera</taxon>
        <taxon>Paraneoptera</taxon>
        <taxon>Hemiptera</taxon>
        <taxon>Sternorrhyncha</taxon>
        <taxon>Aphidomorpha</taxon>
        <taxon>Aphidoidea</taxon>
        <taxon>Aphididae</taxon>
        <taxon>Aphidini</taxon>
        <taxon>Aphis</taxon>
        <taxon>Aphis</taxon>
    </lineage>
</organism>
<name>A0A6G0T617_APHGL</name>
<dbReference type="AlphaFoldDB" id="A0A6G0T617"/>
<sequence length="208" mass="23581">MFSFVSHLPGAIAFNSKASVYECILYLHTANVYAETTLKDLLVVTCRKVIDELFILRNDNLIYELLSFTSKIKTSYIKVKYANTIYSIRVMPNPKPRATYGPLQIRRLYRLRPDLVYGYSNRRFVIVSITVVIMPISKSGDDILPLDDLGDTRSCSTPAIVPFTCRASLVCFRANRWLISGYTSTLSNGCAVNFFLNIGPEPMKRARI</sequence>
<dbReference type="EMBL" id="VYZN01000055">
    <property type="protein sequence ID" value="KAE9526193.1"/>
    <property type="molecule type" value="Genomic_DNA"/>
</dbReference>
<dbReference type="Proteomes" id="UP000475862">
    <property type="component" value="Unassembled WGS sequence"/>
</dbReference>
<protein>
    <submittedName>
        <fullName evidence="1">Uncharacterized protein</fullName>
    </submittedName>
</protein>
<evidence type="ECO:0000313" key="2">
    <source>
        <dbReference type="Proteomes" id="UP000475862"/>
    </source>
</evidence>
<gene>
    <name evidence="1" type="ORF">AGLY_013824</name>
</gene>
<comment type="caution">
    <text evidence="1">The sequence shown here is derived from an EMBL/GenBank/DDBJ whole genome shotgun (WGS) entry which is preliminary data.</text>
</comment>